<dbReference type="GO" id="GO:0016788">
    <property type="term" value="F:hydrolase activity, acting on ester bonds"/>
    <property type="evidence" value="ECO:0007669"/>
    <property type="project" value="UniProtKB-ARBA"/>
</dbReference>
<dbReference type="AlphaFoldDB" id="A0A562S637"/>
<accession>A0A562S637</accession>
<name>A0A562S637_9BACT</name>
<dbReference type="Proteomes" id="UP000318307">
    <property type="component" value="Unassembled WGS sequence"/>
</dbReference>
<evidence type="ECO:0000259" key="1">
    <source>
        <dbReference type="Pfam" id="PF13472"/>
    </source>
</evidence>
<dbReference type="OrthoDB" id="9786188at2"/>
<dbReference type="EMBL" id="VLLC01000002">
    <property type="protein sequence ID" value="TWI76821.1"/>
    <property type="molecule type" value="Genomic_DNA"/>
</dbReference>
<dbReference type="InterPro" id="IPR013830">
    <property type="entry name" value="SGNH_hydro"/>
</dbReference>
<sequence length="207" mass="22851">MQQDKKIRTAFVGDSILYGWAVAPEAACWRVFQTLTGFDVVSEGGFNPMALPGGTLPDLVTRTPRLVARYRPDLIFVCAGANHYDGDGTLSWPYGMEEKELFVLYKKLFSDLKGAGGRAVWLGLPPFEACGAEQKIPRDLSEKIASFCSDSIMDTRFFIEDMLQDPSWNARGGRFYDNLALDVHPNTAGQVCIAQSCAAWVREAGLL</sequence>
<dbReference type="Gene3D" id="3.40.50.1110">
    <property type="entry name" value="SGNH hydrolase"/>
    <property type="match status" value="1"/>
</dbReference>
<protein>
    <submittedName>
        <fullName evidence="2">Lysophospholipase L1-like esterase</fullName>
    </submittedName>
</protein>
<evidence type="ECO:0000313" key="2">
    <source>
        <dbReference type="EMBL" id="TWI76821.1"/>
    </source>
</evidence>
<feature type="domain" description="SGNH hydrolase-type esterase" evidence="1">
    <location>
        <begin position="11"/>
        <end position="190"/>
    </location>
</feature>
<dbReference type="Pfam" id="PF13472">
    <property type="entry name" value="Lipase_GDSL_2"/>
    <property type="match status" value="1"/>
</dbReference>
<reference evidence="2 3" key="1">
    <citation type="submission" date="2019-07" db="EMBL/GenBank/DDBJ databases">
        <title>Genome sequencing of 100 strains of the haloalkaliphilic chemolithoautotrophic sulfur-oxidizing bacterium Thioalkalivibrio.</title>
        <authorList>
            <person name="Muyzer G."/>
        </authorList>
    </citation>
    <scope>NUCLEOTIDE SEQUENCE [LARGE SCALE GENOMIC DNA]</scope>
    <source>
        <strain evidence="2 3">ASO4-4</strain>
    </source>
</reference>
<evidence type="ECO:0000313" key="3">
    <source>
        <dbReference type="Proteomes" id="UP000318307"/>
    </source>
</evidence>
<dbReference type="CDD" id="cd00229">
    <property type="entry name" value="SGNH_hydrolase"/>
    <property type="match status" value="1"/>
</dbReference>
<organism evidence="2 3">
    <name type="scientific">Desulfobotulus alkaliphilus</name>
    <dbReference type="NCBI Taxonomy" id="622671"/>
    <lineage>
        <taxon>Bacteria</taxon>
        <taxon>Pseudomonadati</taxon>
        <taxon>Thermodesulfobacteriota</taxon>
        <taxon>Desulfobacteria</taxon>
        <taxon>Desulfobacterales</taxon>
        <taxon>Desulfobacteraceae</taxon>
        <taxon>Desulfobotulus</taxon>
    </lineage>
</organism>
<dbReference type="RefSeq" id="WP_144681875.1">
    <property type="nucleotide sequence ID" value="NZ_VLLC01000002.1"/>
</dbReference>
<gene>
    <name evidence="2" type="ORF">LZ24_00443</name>
</gene>
<proteinExistence type="predicted"/>
<keyword evidence="3" id="KW-1185">Reference proteome</keyword>
<dbReference type="InterPro" id="IPR036514">
    <property type="entry name" value="SGNH_hydro_sf"/>
</dbReference>
<dbReference type="SUPFAM" id="SSF52266">
    <property type="entry name" value="SGNH hydrolase"/>
    <property type="match status" value="1"/>
</dbReference>
<comment type="caution">
    <text evidence="2">The sequence shown here is derived from an EMBL/GenBank/DDBJ whole genome shotgun (WGS) entry which is preliminary data.</text>
</comment>